<feature type="region of interest" description="Disordered" evidence="1">
    <location>
        <begin position="28"/>
        <end position="59"/>
    </location>
</feature>
<feature type="signal peptide" evidence="2">
    <location>
        <begin position="1"/>
        <end position="23"/>
    </location>
</feature>
<proteinExistence type="predicted"/>
<comment type="caution">
    <text evidence="3">The sequence shown here is derived from an EMBL/GenBank/DDBJ whole genome shotgun (WGS) entry which is preliminary data.</text>
</comment>
<accession>A0A3L6PC17</accession>
<gene>
    <name evidence="3" type="ORF">C2845_PM10G16600</name>
</gene>
<dbReference type="AlphaFoldDB" id="A0A3L6PC17"/>
<evidence type="ECO:0000256" key="1">
    <source>
        <dbReference type="SAM" id="MobiDB-lite"/>
    </source>
</evidence>
<dbReference type="Proteomes" id="UP000275267">
    <property type="component" value="Unassembled WGS sequence"/>
</dbReference>
<dbReference type="EMBL" id="PQIB02000018">
    <property type="protein sequence ID" value="RLM55092.1"/>
    <property type="molecule type" value="Genomic_DNA"/>
</dbReference>
<keyword evidence="2" id="KW-0732">Signal</keyword>
<protein>
    <recommendedName>
        <fullName evidence="5">Secreted protein</fullName>
    </recommendedName>
</protein>
<keyword evidence="4" id="KW-1185">Reference proteome</keyword>
<name>A0A3L6PC17_PANMI</name>
<reference evidence="4" key="1">
    <citation type="journal article" date="2019" name="Nat. Commun.">
        <title>The genome of broomcorn millet.</title>
        <authorList>
            <person name="Zou C."/>
            <person name="Miki D."/>
            <person name="Li D."/>
            <person name="Tang Q."/>
            <person name="Xiao L."/>
            <person name="Rajput S."/>
            <person name="Deng P."/>
            <person name="Jia W."/>
            <person name="Huang R."/>
            <person name="Zhang M."/>
            <person name="Sun Y."/>
            <person name="Hu J."/>
            <person name="Fu X."/>
            <person name="Schnable P.S."/>
            <person name="Li F."/>
            <person name="Zhang H."/>
            <person name="Feng B."/>
            <person name="Zhu X."/>
            <person name="Liu R."/>
            <person name="Schnable J.C."/>
            <person name="Zhu J.-K."/>
            <person name="Zhang H."/>
        </authorList>
    </citation>
    <scope>NUCLEOTIDE SEQUENCE [LARGE SCALE GENOMIC DNA]</scope>
</reference>
<evidence type="ECO:0000256" key="2">
    <source>
        <dbReference type="SAM" id="SignalP"/>
    </source>
</evidence>
<organism evidence="3 4">
    <name type="scientific">Panicum miliaceum</name>
    <name type="common">Proso millet</name>
    <name type="synonym">Broomcorn millet</name>
    <dbReference type="NCBI Taxonomy" id="4540"/>
    <lineage>
        <taxon>Eukaryota</taxon>
        <taxon>Viridiplantae</taxon>
        <taxon>Streptophyta</taxon>
        <taxon>Embryophyta</taxon>
        <taxon>Tracheophyta</taxon>
        <taxon>Spermatophyta</taxon>
        <taxon>Magnoliopsida</taxon>
        <taxon>Liliopsida</taxon>
        <taxon>Poales</taxon>
        <taxon>Poaceae</taxon>
        <taxon>PACMAD clade</taxon>
        <taxon>Panicoideae</taxon>
        <taxon>Panicodae</taxon>
        <taxon>Paniceae</taxon>
        <taxon>Panicinae</taxon>
        <taxon>Panicum</taxon>
        <taxon>Panicum sect. Panicum</taxon>
    </lineage>
</organism>
<evidence type="ECO:0008006" key="5">
    <source>
        <dbReference type="Google" id="ProtNLM"/>
    </source>
</evidence>
<evidence type="ECO:0000313" key="3">
    <source>
        <dbReference type="EMBL" id="RLM55092.1"/>
    </source>
</evidence>
<evidence type="ECO:0000313" key="4">
    <source>
        <dbReference type="Proteomes" id="UP000275267"/>
    </source>
</evidence>
<dbReference type="OrthoDB" id="10339467at2759"/>
<feature type="chain" id="PRO_5017974283" description="Secreted protein" evidence="2">
    <location>
        <begin position="24"/>
        <end position="103"/>
    </location>
</feature>
<sequence length="103" mass="11713">MRSRPQPRGRWLSLRVVASTAAAHGLLGAAAPAPPTGRRRRTCVPREQRGQRRRWWKGDSTSAFHPREQRCAAESWLNASRTRHSQARNFGECSSTYPCRLQC</sequence>